<accession>A0A4Q7YP10</accession>
<dbReference type="PANTHER" id="PTHR42708:SF1">
    <property type="entry name" value="GLIDING MOTILITY PROTEIN MGLA"/>
    <property type="match status" value="1"/>
</dbReference>
<keyword evidence="2" id="KW-1185">Reference proteome</keyword>
<evidence type="ECO:0000313" key="1">
    <source>
        <dbReference type="EMBL" id="RZU38439.1"/>
    </source>
</evidence>
<reference evidence="1 2" key="1">
    <citation type="submission" date="2019-02" db="EMBL/GenBank/DDBJ databases">
        <title>Genomic Encyclopedia of Type Strains, Phase IV (KMG-IV): sequencing the most valuable type-strain genomes for metagenomic binning, comparative biology and taxonomic classification.</title>
        <authorList>
            <person name="Goeker M."/>
        </authorList>
    </citation>
    <scope>NUCLEOTIDE SEQUENCE [LARGE SCALE GENOMIC DNA]</scope>
    <source>
        <strain evidence="1 2">DSM 105135</strain>
    </source>
</reference>
<dbReference type="InterPro" id="IPR027417">
    <property type="entry name" value="P-loop_NTPase"/>
</dbReference>
<gene>
    <name evidence="1" type="ORF">EV700_2371</name>
</gene>
<dbReference type="OrthoDB" id="4319884at2"/>
<dbReference type="SUPFAM" id="SSF52540">
    <property type="entry name" value="P-loop containing nucleoside triphosphate hydrolases"/>
    <property type="match status" value="1"/>
</dbReference>
<organism evidence="1 2">
    <name type="scientific">Fluviicoccus keumensis</name>
    <dbReference type="NCBI Taxonomy" id="1435465"/>
    <lineage>
        <taxon>Bacteria</taxon>
        <taxon>Pseudomonadati</taxon>
        <taxon>Pseudomonadota</taxon>
        <taxon>Gammaproteobacteria</taxon>
        <taxon>Moraxellales</taxon>
        <taxon>Moraxellaceae</taxon>
        <taxon>Fluviicoccus</taxon>
    </lineage>
</organism>
<dbReference type="PANTHER" id="PTHR42708">
    <property type="entry name" value="ATP/GTP-BINDING PROTEIN-RELATED"/>
    <property type="match status" value="1"/>
</dbReference>
<evidence type="ECO:0000313" key="2">
    <source>
        <dbReference type="Proteomes" id="UP000292423"/>
    </source>
</evidence>
<dbReference type="AlphaFoldDB" id="A0A4Q7YP10"/>
<dbReference type="CDD" id="cd00882">
    <property type="entry name" value="Ras_like_GTPase"/>
    <property type="match status" value="1"/>
</dbReference>
<sequence length="190" mass="20950">MEWSILFMGPVGAGKTEAIRSLSDIDVLDTDVAATDETALLKEKTTVSMDVGVMHLGGGDKLRLYGAPGQGRFDFMWEILIEHARGLVIMLNHANPDPLQDLAFYTGRLKGLLMGKTLPLVIGVTHTDERPDTSLAVYQDYLRRNPVPFAAGKIPLFRVDARRRHDASALMVALAAMLEMHERLAQPVRA</sequence>
<protein>
    <recommendedName>
        <fullName evidence="3">Signal recognition particle receptor subunit beta</fullName>
    </recommendedName>
</protein>
<dbReference type="EMBL" id="SHKX01000013">
    <property type="protein sequence ID" value="RZU38439.1"/>
    <property type="molecule type" value="Genomic_DNA"/>
</dbReference>
<dbReference type="Gene3D" id="3.40.50.300">
    <property type="entry name" value="P-loop containing nucleotide triphosphate hydrolases"/>
    <property type="match status" value="1"/>
</dbReference>
<name>A0A4Q7YP10_9GAMM</name>
<evidence type="ECO:0008006" key="3">
    <source>
        <dbReference type="Google" id="ProtNLM"/>
    </source>
</evidence>
<proteinExistence type="predicted"/>
<dbReference type="Proteomes" id="UP000292423">
    <property type="component" value="Unassembled WGS sequence"/>
</dbReference>
<dbReference type="InterPro" id="IPR052705">
    <property type="entry name" value="Gliding_Motility_GTPase"/>
</dbReference>
<comment type="caution">
    <text evidence="1">The sequence shown here is derived from an EMBL/GenBank/DDBJ whole genome shotgun (WGS) entry which is preliminary data.</text>
</comment>
<dbReference type="RefSeq" id="WP_130414018.1">
    <property type="nucleotide sequence ID" value="NZ_SHKX01000013.1"/>
</dbReference>